<protein>
    <recommendedName>
        <fullName evidence="1">Integrase catalytic domain-containing protein</fullName>
    </recommendedName>
</protein>
<dbReference type="Proteomes" id="UP000663891">
    <property type="component" value="Unassembled WGS sequence"/>
</dbReference>
<sequence>MVHTITQQYHIRHKVSTPYHPQANGQVESTNKILDTILTKTIKSNHKYWADRLPEAVWAYRTIWRNTIGHTPYELVYGKHILSP</sequence>
<dbReference type="GO" id="GO:0015074">
    <property type="term" value="P:DNA integration"/>
    <property type="evidence" value="ECO:0007669"/>
    <property type="project" value="InterPro"/>
</dbReference>
<feature type="domain" description="Integrase catalytic" evidence="1">
    <location>
        <begin position="1"/>
        <end position="80"/>
    </location>
</feature>
<dbReference type="PANTHER" id="PTHR48475:SF1">
    <property type="entry name" value="RNASE H TYPE-1 DOMAIN-CONTAINING PROTEIN"/>
    <property type="match status" value="1"/>
</dbReference>
<dbReference type="SUPFAM" id="SSF53098">
    <property type="entry name" value="Ribonuclease H-like"/>
    <property type="match status" value="1"/>
</dbReference>
<dbReference type="PANTHER" id="PTHR48475">
    <property type="entry name" value="RIBONUCLEASE H"/>
    <property type="match status" value="1"/>
</dbReference>
<evidence type="ECO:0000259" key="1">
    <source>
        <dbReference type="PROSITE" id="PS50994"/>
    </source>
</evidence>
<reference evidence="2" key="1">
    <citation type="submission" date="2021-02" db="EMBL/GenBank/DDBJ databases">
        <authorList>
            <person name="Nowell W R."/>
        </authorList>
    </citation>
    <scope>NUCLEOTIDE SEQUENCE</scope>
</reference>
<accession>A0A815VPB1</accession>
<proteinExistence type="predicted"/>
<organism evidence="2 3">
    <name type="scientific">Adineta steineri</name>
    <dbReference type="NCBI Taxonomy" id="433720"/>
    <lineage>
        <taxon>Eukaryota</taxon>
        <taxon>Metazoa</taxon>
        <taxon>Spiralia</taxon>
        <taxon>Gnathifera</taxon>
        <taxon>Rotifera</taxon>
        <taxon>Eurotatoria</taxon>
        <taxon>Bdelloidea</taxon>
        <taxon>Adinetida</taxon>
        <taxon>Adinetidae</taxon>
        <taxon>Adineta</taxon>
    </lineage>
</organism>
<dbReference type="AlphaFoldDB" id="A0A815VPB1"/>
<dbReference type="EMBL" id="CAJNON010006170">
    <property type="protein sequence ID" value="CAF1538353.1"/>
    <property type="molecule type" value="Genomic_DNA"/>
</dbReference>
<name>A0A815VPB1_9BILA</name>
<dbReference type="InterPro" id="IPR001584">
    <property type="entry name" value="Integrase_cat-core"/>
</dbReference>
<gene>
    <name evidence="2" type="ORF">VCS650_LOCUS43942</name>
</gene>
<dbReference type="InterPro" id="IPR036397">
    <property type="entry name" value="RNaseH_sf"/>
</dbReference>
<dbReference type="PROSITE" id="PS50994">
    <property type="entry name" value="INTEGRASE"/>
    <property type="match status" value="1"/>
</dbReference>
<dbReference type="InterPro" id="IPR012337">
    <property type="entry name" value="RNaseH-like_sf"/>
</dbReference>
<evidence type="ECO:0000313" key="2">
    <source>
        <dbReference type="EMBL" id="CAF1538353.1"/>
    </source>
</evidence>
<dbReference type="OrthoDB" id="6627416at2759"/>
<dbReference type="GO" id="GO:0003676">
    <property type="term" value="F:nucleic acid binding"/>
    <property type="evidence" value="ECO:0007669"/>
    <property type="project" value="InterPro"/>
</dbReference>
<feature type="non-terminal residue" evidence="2">
    <location>
        <position position="84"/>
    </location>
</feature>
<evidence type="ECO:0000313" key="3">
    <source>
        <dbReference type="Proteomes" id="UP000663891"/>
    </source>
</evidence>
<comment type="caution">
    <text evidence="2">The sequence shown here is derived from an EMBL/GenBank/DDBJ whole genome shotgun (WGS) entry which is preliminary data.</text>
</comment>
<dbReference type="Gene3D" id="3.30.420.10">
    <property type="entry name" value="Ribonuclease H-like superfamily/Ribonuclease H"/>
    <property type="match status" value="1"/>
</dbReference>